<evidence type="ECO:0000256" key="3">
    <source>
        <dbReference type="ARBA" id="ARBA00022898"/>
    </source>
</evidence>
<dbReference type="InterPro" id="IPR050214">
    <property type="entry name" value="Cys_Synth/Cystath_Beta-Synth"/>
</dbReference>
<evidence type="ECO:0000256" key="2">
    <source>
        <dbReference type="ARBA" id="ARBA00007103"/>
    </source>
</evidence>
<name>A0A7C8FVA5_9MICO</name>
<sequence>MAFASNATELIGGTPLVRLNRVAVDVPATVLAKLEYLNPGGSSKDRIAARMVEAAEADGSLRPGGTIVEPTSGNTGVGLALVAQQRGYRAIFVLPDKVSRDKIRVLGAYGAQVVVTPADVAPDDPRSYYSVADRLVEGIPGAWQPNQYANPNAPASHYATTGPEIWAATEGRITHFIAGIGTGGTITGTGHYLKEVSGGRVQVIGVDPAGSIYSDPNDVHGYAVEGVGEDFYPEVYDRDLPDRIEQVDDHDAFVMTRRLACEEGLLVGGSSGMAVQGALRALADAGPDALAVVLLPDGGRGYIGTVFDDDWLTAHGLASVTEDAPLPDDTALQPLTGLADPGATSGTTASAGSADDMGAASGTATDTATAQDARRTPRKETTR</sequence>
<accession>A0A7C8FVA5</accession>
<dbReference type="CDD" id="cd01561">
    <property type="entry name" value="CBS_like"/>
    <property type="match status" value="1"/>
</dbReference>
<evidence type="ECO:0000313" key="6">
    <source>
        <dbReference type="EMBL" id="KAB1633799.1"/>
    </source>
</evidence>
<feature type="compositionally biased region" description="Low complexity" evidence="4">
    <location>
        <begin position="339"/>
        <end position="370"/>
    </location>
</feature>
<dbReference type="InterPro" id="IPR036052">
    <property type="entry name" value="TrpB-like_PALP_sf"/>
</dbReference>
<comment type="cofactor">
    <cofactor evidence="1">
        <name>pyridoxal 5'-phosphate</name>
        <dbReference type="ChEBI" id="CHEBI:597326"/>
    </cofactor>
</comment>
<dbReference type="RefSeq" id="WP_158035636.1">
    <property type="nucleotide sequence ID" value="NZ_BAAAZV010000013.1"/>
</dbReference>
<dbReference type="PANTHER" id="PTHR10314">
    <property type="entry name" value="CYSTATHIONINE BETA-SYNTHASE"/>
    <property type="match status" value="1"/>
</dbReference>
<dbReference type="FunFam" id="3.40.50.1100:FF:000003">
    <property type="entry name" value="Cystathionine beta-synthase"/>
    <property type="match status" value="1"/>
</dbReference>
<evidence type="ECO:0000313" key="7">
    <source>
        <dbReference type="Proteomes" id="UP000481339"/>
    </source>
</evidence>
<dbReference type="GO" id="GO:0009069">
    <property type="term" value="P:serine family amino acid metabolic process"/>
    <property type="evidence" value="ECO:0007669"/>
    <property type="project" value="UniProtKB-ARBA"/>
</dbReference>
<feature type="region of interest" description="Disordered" evidence="4">
    <location>
        <begin position="322"/>
        <end position="383"/>
    </location>
</feature>
<dbReference type="GO" id="GO:0006534">
    <property type="term" value="P:cysteine metabolic process"/>
    <property type="evidence" value="ECO:0007669"/>
    <property type="project" value="UniProtKB-ARBA"/>
</dbReference>
<dbReference type="InterPro" id="IPR001926">
    <property type="entry name" value="TrpB-like_PALP"/>
</dbReference>
<feature type="domain" description="Tryptophan synthase beta chain-like PALP" evidence="5">
    <location>
        <begin position="8"/>
        <end position="297"/>
    </location>
</feature>
<dbReference type="Gene3D" id="3.40.50.1100">
    <property type="match status" value="2"/>
</dbReference>
<dbReference type="GO" id="GO:0044272">
    <property type="term" value="P:sulfur compound biosynthetic process"/>
    <property type="evidence" value="ECO:0007669"/>
    <property type="project" value="UniProtKB-ARBA"/>
</dbReference>
<gene>
    <name evidence="6" type="ORF">F8O02_02475</name>
</gene>
<dbReference type="OrthoDB" id="9805733at2"/>
<dbReference type="Pfam" id="PF00291">
    <property type="entry name" value="PALP"/>
    <property type="match status" value="1"/>
</dbReference>
<feature type="compositionally biased region" description="Basic and acidic residues" evidence="4">
    <location>
        <begin position="372"/>
        <end position="383"/>
    </location>
</feature>
<proteinExistence type="inferred from homology"/>
<protein>
    <submittedName>
        <fullName evidence="6">Pyridoxal-phosphate dependent enzyme</fullName>
    </submittedName>
</protein>
<comment type="similarity">
    <text evidence="2">Belongs to the cysteine synthase/cystathionine beta-synthase family.</text>
</comment>
<organism evidence="6 7">
    <name type="scientific">Pseudoclavibacter caeni</name>
    <dbReference type="NCBI Taxonomy" id="908846"/>
    <lineage>
        <taxon>Bacteria</taxon>
        <taxon>Bacillati</taxon>
        <taxon>Actinomycetota</taxon>
        <taxon>Actinomycetes</taxon>
        <taxon>Micrococcales</taxon>
        <taxon>Microbacteriaceae</taxon>
        <taxon>Pseudoclavibacter</taxon>
    </lineage>
</organism>
<keyword evidence="3" id="KW-0663">Pyridoxal phosphate</keyword>
<dbReference type="SUPFAM" id="SSF53686">
    <property type="entry name" value="Tryptophan synthase beta subunit-like PLP-dependent enzymes"/>
    <property type="match status" value="1"/>
</dbReference>
<evidence type="ECO:0000259" key="5">
    <source>
        <dbReference type="Pfam" id="PF00291"/>
    </source>
</evidence>
<comment type="caution">
    <text evidence="6">The sequence shown here is derived from an EMBL/GenBank/DDBJ whole genome shotgun (WGS) entry which is preliminary data.</text>
</comment>
<evidence type="ECO:0000256" key="4">
    <source>
        <dbReference type="SAM" id="MobiDB-lite"/>
    </source>
</evidence>
<reference evidence="6 7" key="1">
    <citation type="submission" date="2019-09" db="EMBL/GenBank/DDBJ databases">
        <title>Phylogeny of genus Pseudoclavibacter and closely related genus.</title>
        <authorList>
            <person name="Li Y."/>
        </authorList>
    </citation>
    <scope>NUCLEOTIDE SEQUENCE [LARGE SCALE GENOMIC DNA]</scope>
    <source>
        <strain evidence="6 7">JCM 16921</strain>
    </source>
</reference>
<dbReference type="EMBL" id="WBKA01000001">
    <property type="protein sequence ID" value="KAB1633799.1"/>
    <property type="molecule type" value="Genomic_DNA"/>
</dbReference>
<dbReference type="Proteomes" id="UP000481339">
    <property type="component" value="Unassembled WGS sequence"/>
</dbReference>
<dbReference type="FunFam" id="3.40.50.1100:FF:000118">
    <property type="entry name" value="Related to CYS4-cystathionine beta-synthase"/>
    <property type="match status" value="1"/>
</dbReference>
<dbReference type="AlphaFoldDB" id="A0A7C8FVA5"/>
<keyword evidence="7" id="KW-1185">Reference proteome</keyword>
<evidence type="ECO:0000256" key="1">
    <source>
        <dbReference type="ARBA" id="ARBA00001933"/>
    </source>
</evidence>